<dbReference type="InterPro" id="IPR039426">
    <property type="entry name" value="TonB-dep_rcpt-like"/>
</dbReference>
<feature type="domain" description="TonB-dependent receptor plug" evidence="8">
    <location>
        <begin position="129"/>
        <end position="235"/>
    </location>
</feature>
<keyword evidence="10" id="KW-1185">Reference proteome</keyword>
<evidence type="ECO:0000256" key="6">
    <source>
        <dbReference type="ARBA" id="ARBA00023237"/>
    </source>
</evidence>
<evidence type="ECO:0000256" key="3">
    <source>
        <dbReference type="ARBA" id="ARBA00022452"/>
    </source>
</evidence>
<evidence type="ECO:0000259" key="8">
    <source>
        <dbReference type="Pfam" id="PF07715"/>
    </source>
</evidence>
<dbReference type="InterPro" id="IPR008969">
    <property type="entry name" value="CarboxyPept-like_regulatory"/>
</dbReference>
<keyword evidence="5 7" id="KW-0472">Membrane</keyword>
<evidence type="ECO:0000256" key="4">
    <source>
        <dbReference type="ARBA" id="ARBA00022692"/>
    </source>
</evidence>
<evidence type="ECO:0000256" key="7">
    <source>
        <dbReference type="PROSITE-ProRule" id="PRU01360"/>
    </source>
</evidence>
<dbReference type="PROSITE" id="PS52016">
    <property type="entry name" value="TONB_DEPENDENT_REC_3"/>
    <property type="match status" value="1"/>
</dbReference>
<accession>A0A2T5Y3B4</accession>
<evidence type="ECO:0000313" key="9">
    <source>
        <dbReference type="EMBL" id="PTX10513.1"/>
    </source>
</evidence>
<dbReference type="InterPro" id="IPR037066">
    <property type="entry name" value="Plug_dom_sf"/>
</dbReference>
<protein>
    <submittedName>
        <fullName evidence="9">TonB-linked SusC/RagA family outer membrane protein</fullName>
    </submittedName>
</protein>
<dbReference type="Gene3D" id="2.40.170.20">
    <property type="entry name" value="TonB-dependent receptor, beta-barrel domain"/>
    <property type="match status" value="1"/>
</dbReference>
<keyword evidence="3 7" id="KW-1134">Transmembrane beta strand</keyword>
<dbReference type="InterPro" id="IPR023997">
    <property type="entry name" value="TonB-dep_OMP_SusC/RagA_CS"/>
</dbReference>
<keyword evidence="6 7" id="KW-0998">Cell outer membrane</keyword>
<dbReference type="Pfam" id="PF07715">
    <property type="entry name" value="Plug"/>
    <property type="match status" value="1"/>
</dbReference>
<dbReference type="Proteomes" id="UP000244225">
    <property type="component" value="Unassembled WGS sequence"/>
</dbReference>
<dbReference type="EMBL" id="QBKI01000017">
    <property type="protein sequence ID" value="PTX10513.1"/>
    <property type="molecule type" value="Genomic_DNA"/>
</dbReference>
<dbReference type="SUPFAM" id="SSF56935">
    <property type="entry name" value="Porins"/>
    <property type="match status" value="1"/>
</dbReference>
<evidence type="ECO:0000256" key="1">
    <source>
        <dbReference type="ARBA" id="ARBA00004571"/>
    </source>
</evidence>
<dbReference type="FunFam" id="2.170.130.10:FF:000008">
    <property type="entry name" value="SusC/RagA family TonB-linked outer membrane protein"/>
    <property type="match status" value="1"/>
</dbReference>
<evidence type="ECO:0000313" key="10">
    <source>
        <dbReference type="Proteomes" id="UP000244225"/>
    </source>
</evidence>
<dbReference type="InterPro" id="IPR036942">
    <property type="entry name" value="Beta-barrel_TonB_sf"/>
</dbReference>
<dbReference type="InterPro" id="IPR012910">
    <property type="entry name" value="Plug_dom"/>
</dbReference>
<comment type="caution">
    <text evidence="9">The sequence shown here is derived from an EMBL/GenBank/DDBJ whole genome shotgun (WGS) entry which is preliminary data.</text>
</comment>
<sequence>MRQFLYKLLSLRLIGLTLCLLLGAGSGLHAQSPGRIPVSGMVSGAEDKLPLIGASVVEKGTSNGTVTDSEGRFSLTVSEGAILLVTYLGFRPKEVPVNNRASLQIVLAKDDKKLQEVVVIGYGTAARGDIPSSIGQVKMADFEKAPVKSFDEALAGRVAGVTVSGNDGQPGSNTNIVIRGIGSITGSTAPLYVIDGFPMEESFANTLNPSDIESIDILKDASATAIYGARGANGVVMITTKRGQAGAPVITYNGYYGFSENPRPLKLMGAYEFVKYQSELNPDFADRVYFTDGRTLESYRNAESMDLQDEIYQSSPVHNHELSLRGGSENTRYSISGNMLDQDGIIINSGFRRYQGRVTLDQSIKKKLKVGADLTYSSEKTHGTIVTQSNDNTYTYANLSLLYAVWGFRPVAGANESPLDELFDPSIPATDFRVNPILSAKNELRETKVNNFRANAYVEYTIIPELTLRVAGGAAHVTVERTGFFNSLTTAGNERRDQKQNGFVYYRPISNWNNTNTLTYKKAFSGGHHLDVVAGTVIQKQEDADYGFSAIQVLNEGTGVDGLDEAASNFGVSGSSRWSMASLLGRVNYNYKSKYLLTGSLRYDGSSKFAPGNRWGVFPSGALAWRMSEEPFLKELAFIHDAKLRVSHGATGNNRISDFAYLSTLSIPRFGGYSFDNAAPTRGALLENYGNPGLRWETTIQSNLGYDLSLFRGRVDLTVDVYRKTTEDVLLNANLPYSTGLTTIHNTATAYKNIGRIRNEGLEVSLSTVNIQRPDFAWSTNFNISFNKNEVMELNEGQTALLQNVSFDTDFRNTMPYIAQLGQPIGQMYGLIWDGVYQYDDFDLVLGNYMLKDNVPTNGQPRANIQPGDIRYQDINGDLVVNEMDFTVIGRGVPIHTGGISNNFSYRGFDLNVFFQWSYGNDLINANRLFFEGNAKRVISLNQYADYANRWTPENPSNTHYRTAGKKDTYYSSREVEDGSFLRLKTVSLGYTFSQALVSKLSLNSLRVYAAAQNLHTWTNYSGSNPDVSTRHSALTPGFDFASYPLARTITFGLTTSF</sequence>
<dbReference type="Gene3D" id="2.170.130.10">
    <property type="entry name" value="TonB-dependent receptor, plug domain"/>
    <property type="match status" value="1"/>
</dbReference>
<comment type="similarity">
    <text evidence="7">Belongs to the TonB-dependent receptor family.</text>
</comment>
<dbReference type="GO" id="GO:0009279">
    <property type="term" value="C:cell outer membrane"/>
    <property type="evidence" value="ECO:0007669"/>
    <property type="project" value="UniProtKB-SubCell"/>
</dbReference>
<keyword evidence="4 7" id="KW-0812">Transmembrane</keyword>
<evidence type="ECO:0000256" key="5">
    <source>
        <dbReference type="ARBA" id="ARBA00023136"/>
    </source>
</evidence>
<dbReference type="AlphaFoldDB" id="A0A2T5Y3B4"/>
<dbReference type="RefSeq" id="WP_108213980.1">
    <property type="nucleotide sequence ID" value="NZ_QBKI01000017.1"/>
</dbReference>
<dbReference type="SUPFAM" id="SSF49464">
    <property type="entry name" value="Carboxypeptidase regulatory domain-like"/>
    <property type="match status" value="1"/>
</dbReference>
<comment type="subcellular location">
    <subcellularLocation>
        <location evidence="1 7">Cell outer membrane</location>
        <topology evidence="1 7">Multi-pass membrane protein</topology>
    </subcellularLocation>
</comment>
<evidence type="ECO:0000256" key="2">
    <source>
        <dbReference type="ARBA" id="ARBA00022448"/>
    </source>
</evidence>
<dbReference type="NCBIfam" id="TIGR04057">
    <property type="entry name" value="SusC_RagA_signa"/>
    <property type="match status" value="1"/>
</dbReference>
<gene>
    <name evidence="9" type="ORF">C8N40_11714</name>
</gene>
<reference evidence="9 10" key="1">
    <citation type="submission" date="2018-04" db="EMBL/GenBank/DDBJ databases">
        <title>Genomic Encyclopedia of Archaeal and Bacterial Type Strains, Phase II (KMG-II): from individual species to whole genera.</title>
        <authorList>
            <person name="Goeker M."/>
        </authorList>
    </citation>
    <scope>NUCLEOTIDE SEQUENCE [LARGE SCALE GENOMIC DNA]</scope>
    <source>
        <strain evidence="9 10">DSM 100162</strain>
    </source>
</reference>
<proteinExistence type="inferred from homology"/>
<dbReference type="NCBIfam" id="TIGR04056">
    <property type="entry name" value="OMP_RagA_SusC"/>
    <property type="match status" value="1"/>
</dbReference>
<dbReference type="Pfam" id="PF13715">
    <property type="entry name" value="CarbopepD_reg_2"/>
    <property type="match status" value="1"/>
</dbReference>
<dbReference type="InterPro" id="IPR023996">
    <property type="entry name" value="TonB-dep_OMP_SusC/RagA"/>
</dbReference>
<keyword evidence="2 7" id="KW-0813">Transport</keyword>
<organism evidence="9 10">
    <name type="scientific">Pontibacter mucosus</name>
    <dbReference type="NCBI Taxonomy" id="1649266"/>
    <lineage>
        <taxon>Bacteria</taxon>
        <taxon>Pseudomonadati</taxon>
        <taxon>Bacteroidota</taxon>
        <taxon>Cytophagia</taxon>
        <taxon>Cytophagales</taxon>
        <taxon>Hymenobacteraceae</taxon>
        <taxon>Pontibacter</taxon>
    </lineage>
</organism>
<name>A0A2T5Y3B4_9BACT</name>
<dbReference type="OrthoDB" id="9768177at2"/>